<dbReference type="SUPFAM" id="SSF56935">
    <property type="entry name" value="Porins"/>
    <property type="match status" value="1"/>
</dbReference>
<dbReference type="Pfam" id="PF07715">
    <property type="entry name" value="Plug"/>
    <property type="match status" value="1"/>
</dbReference>
<dbReference type="Proteomes" id="UP000195772">
    <property type="component" value="Unassembled WGS sequence"/>
</dbReference>
<dbReference type="Pfam" id="PF13715">
    <property type="entry name" value="CarbopepD_reg_2"/>
    <property type="match status" value="1"/>
</dbReference>
<dbReference type="InterPro" id="IPR023997">
    <property type="entry name" value="TonB-dep_OMP_SusC/RagA_CS"/>
</dbReference>
<keyword evidence="8 13" id="KW-0798">TonB box</keyword>
<dbReference type="GO" id="GO:0044718">
    <property type="term" value="P:siderophore transmembrane transport"/>
    <property type="evidence" value="ECO:0007669"/>
    <property type="project" value="TreeGrafter"/>
</dbReference>
<dbReference type="PANTHER" id="PTHR30069:SF29">
    <property type="entry name" value="HEMOGLOBIN AND HEMOGLOBIN-HAPTOGLOBIN-BINDING PROTEIN 1-RELATED"/>
    <property type="match status" value="1"/>
</dbReference>
<dbReference type="PANTHER" id="PTHR30069">
    <property type="entry name" value="TONB-DEPENDENT OUTER MEMBRANE RECEPTOR"/>
    <property type="match status" value="1"/>
</dbReference>
<protein>
    <submittedName>
        <fullName evidence="16">SusC/RagA family protein</fullName>
    </submittedName>
</protein>
<reference evidence="17" key="1">
    <citation type="submission" date="2017-04" db="EMBL/GenBank/DDBJ databases">
        <title>Function of individual gut microbiota members based on whole genome sequencing of pure cultures obtained from chicken caecum.</title>
        <authorList>
            <person name="Medvecky M."/>
            <person name="Cejkova D."/>
            <person name="Polansky O."/>
            <person name="Karasova D."/>
            <person name="Kubasova T."/>
            <person name="Cizek A."/>
            <person name="Rychlik I."/>
        </authorList>
    </citation>
    <scope>NUCLEOTIDE SEQUENCE [LARGE SCALE GENOMIC DNA]</scope>
    <source>
        <strain evidence="17">An90</strain>
    </source>
</reference>
<keyword evidence="4" id="KW-0410">Iron transport</keyword>
<dbReference type="InterPro" id="IPR000531">
    <property type="entry name" value="Beta-barrel_TonB"/>
</dbReference>
<evidence type="ECO:0000313" key="17">
    <source>
        <dbReference type="Proteomes" id="UP000195772"/>
    </source>
</evidence>
<dbReference type="Gene3D" id="2.170.130.10">
    <property type="entry name" value="TonB-dependent receptor, plug domain"/>
    <property type="match status" value="1"/>
</dbReference>
<keyword evidence="10" id="KW-0675">Receptor</keyword>
<dbReference type="InterPro" id="IPR008969">
    <property type="entry name" value="CarboxyPept-like_regulatory"/>
</dbReference>
<evidence type="ECO:0000256" key="9">
    <source>
        <dbReference type="ARBA" id="ARBA00023136"/>
    </source>
</evidence>
<keyword evidence="11 12" id="KW-0998">Cell outer membrane</keyword>
<evidence type="ECO:0000256" key="2">
    <source>
        <dbReference type="ARBA" id="ARBA00022448"/>
    </source>
</evidence>
<dbReference type="NCBIfam" id="TIGR04056">
    <property type="entry name" value="OMP_RagA_SusC"/>
    <property type="match status" value="1"/>
</dbReference>
<dbReference type="InterPro" id="IPR036942">
    <property type="entry name" value="Beta-barrel_TonB_sf"/>
</dbReference>
<proteinExistence type="inferred from homology"/>
<dbReference type="PROSITE" id="PS52016">
    <property type="entry name" value="TONB_DEPENDENT_REC_3"/>
    <property type="match status" value="1"/>
</dbReference>
<name>A0A1Y3QZ67_9BACT</name>
<dbReference type="InterPro" id="IPR012910">
    <property type="entry name" value="Plug_dom"/>
</dbReference>
<dbReference type="Gene3D" id="2.40.170.20">
    <property type="entry name" value="TonB-dependent receptor, beta-barrel domain"/>
    <property type="match status" value="1"/>
</dbReference>
<sequence>MKMKNQARVRFLLPVLTLVCCLFAGTASAQSVPVTLRVSDAPLEQVLSAIEKQTTYLFVYDKNVDVARRVSIDVKDTPLNNVLNTLFQSSDIAYAVENTSIVLSQKAPAAQPGQPVSVTGKVVDASGMPVIGAAVIIKGTTIGTSTGVDGDFSLQVPPPSADAVLEINYLGYEPIVQAVGSRTNITFTLRESAVDVDAVVVTALGIKRSEKALSYNVQQVNSEDIVANKDVNFINSLSGKVAGVTINSSSGGVGSASKVVMRGQKSISQSSNALYVIDGVPMFTTARDGGTEFASQGTTDPIADINPEDIESMSVLNGAAAAALYGSDAANGAIVVTTKRGKAGYTSVTVSSSTEVMSPFILPDFQNRYGTGDLNSTESSFVRSWGNRLNSSNYMGYNPRDDYFQTGVTGTESVSLSTGTEKNQTYFSAAAVNSRGIVPNNGYDRYNFTFRNTTSFLNDKLKLDVGASYVMQKDRNMTNQGTYNNPLVGAYIFPRGNDWGDIEMYERYDPARRLYTQYWPVGDAGMTMQNPYWINYRNLRENNKDRYMLSAALSYDVLDWLNVSGRIRVDNSSNDYTEKFYASTFTQLTEGSKNGLYGITKTKDKQVYGDVLVNINKTFGENWSLQANVGASISDMRYDAMKVRGPIPDGEITDEKPLLANVFNVQNLSNTSKTKRLQEGWREQTQSVFASVEVGFKNTYFLTLTGRNDWPSQLAGEHSVKSSFFYPSVGASVVLSQLIPEMPKNLSYVKLRASYASVGVAFERYLANPRYSWSESGLNWSTQTRFPIYNLKPERTKSFEVGLTMRFLRHFNLDFTYYNTKTQDQTFEPNISTGSGSSKLTIQSGNVRNRGFEVALGYSNMWGRFSWDSNYTLSANKNKILSLADDVVNPETGEHFSVDQLDMGGLGDARFILREGGTLGDFYSRIDLKRDSNGAVYINEKGEIAKEPVTDVANYIKLGSVLPDANMAWRNDFRWRNFNFGFMVSARLGGVVFSRTQSMLDYYGVSEATAAARDAGGVMINGNDLVDANKWYTAIGGGNSVPQYYTYSATNVRLQEASIGYTIPKKTLGDICEITLSLVGRNLWMIYNKAPFDPETIATTGNYYQGVDYFMSPSMRNIGFNLRVKF</sequence>
<evidence type="ECO:0000256" key="14">
    <source>
        <dbReference type="SAM" id="SignalP"/>
    </source>
</evidence>
<dbReference type="EMBL" id="NFHB01000001">
    <property type="protein sequence ID" value="OUN04983.1"/>
    <property type="molecule type" value="Genomic_DNA"/>
</dbReference>
<dbReference type="Pfam" id="PF00593">
    <property type="entry name" value="TonB_dep_Rec_b-barrel"/>
    <property type="match status" value="1"/>
</dbReference>
<dbReference type="InterPro" id="IPR011662">
    <property type="entry name" value="Secretin/TonB_short_N"/>
</dbReference>
<gene>
    <name evidence="16" type="ORF">B5G41_01360</name>
</gene>
<dbReference type="InterPro" id="IPR023996">
    <property type="entry name" value="TonB-dep_OMP_SusC/RagA"/>
</dbReference>
<evidence type="ECO:0000256" key="8">
    <source>
        <dbReference type="ARBA" id="ARBA00023077"/>
    </source>
</evidence>
<accession>A0A1Y3QZ67</accession>
<keyword evidence="7" id="KW-0408">Iron</keyword>
<keyword evidence="6 14" id="KW-0732">Signal</keyword>
<dbReference type="InterPro" id="IPR039426">
    <property type="entry name" value="TonB-dep_rcpt-like"/>
</dbReference>
<dbReference type="eggNOG" id="COG1629">
    <property type="taxonomic scope" value="Bacteria"/>
</dbReference>
<dbReference type="GO" id="GO:0015344">
    <property type="term" value="F:siderophore uptake transmembrane transporter activity"/>
    <property type="evidence" value="ECO:0007669"/>
    <property type="project" value="TreeGrafter"/>
</dbReference>
<dbReference type="Gene3D" id="2.60.40.1120">
    <property type="entry name" value="Carboxypeptidase-like, regulatory domain"/>
    <property type="match status" value="1"/>
</dbReference>
<organism evidence="16 17">
    <name type="scientific">Alistipes onderdonkii</name>
    <dbReference type="NCBI Taxonomy" id="328813"/>
    <lineage>
        <taxon>Bacteria</taxon>
        <taxon>Pseudomonadati</taxon>
        <taxon>Bacteroidota</taxon>
        <taxon>Bacteroidia</taxon>
        <taxon>Bacteroidales</taxon>
        <taxon>Rikenellaceae</taxon>
        <taxon>Alistipes</taxon>
    </lineage>
</organism>
<keyword evidence="9 12" id="KW-0472">Membrane</keyword>
<evidence type="ECO:0000313" key="16">
    <source>
        <dbReference type="EMBL" id="OUN04983.1"/>
    </source>
</evidence>
<evidence type="ECO:0000256" key="12">
    <source>
        <dbReference type="PROSITE-ProRule" id="PRU01360"/>
    </source>
</evidence>
<dbReference type="AlphaFoldDB" id="A0A1Y3QZ67"/>
<evidence type="ECO:0000259" key="15">
    <source>
        <dbReference type="SMART" id="SM00965"/>
    </source>
</evidence>
<dbReference type="InterPro" id="IPR037066">
    <property type="entry name" value="Plug_dom_sf"/>
</dbReference>
<dbReference type="NCBIfam" id="TIGR04057">
    <property type="entry name" value="SusC_RagA_signa"/>
    <property type="match status" value="1"/>
</dbReference>
<evidence type="ECO:0000256" key="10">
    <source>
        <dbReference type="ARBA" id="ARBA00023170"/>
    </source>
</evidence>
<keyword evidence="2 12" id="KW-0813">Transport</keyword>
<feature type="chain" id="PRO_5013254786" evidence="14">
    <location>
        <begin position="30"/>
        <end position="1126"/>
    </location>
</feature>
<comment type="subcellular location">
    <subcellularLocation>
        <location evidence="1 12">Cell outer membrane</location>
        <topology evidence="1 12">Multi-pass membrane protein</topology>
    </subcellularLocation>
</comment>
<evidence type="ECO:0000256" key="5">
    <source>
        <dbReference type="ARBA" id="ARBA00022692"/>
    </source>
</evidence>
<dbReference type="RefSeq" id="WP_087401028.1">
    <property type="nucleotide sequence ID" value="NZ_NFHB01000001.1"/>
</dbReference>
<evidence type="ECO:0000256" key="4">
    <source>
        <dbReference type="ARBA" id="ARBA00022496"/>
    </source>
</evidence>
<evidence type="ECO:0000256" key="1">
    <source>
        <dbReference type="ARBA" id="ARBA00004571"/>
    </source>
</evidence>
<dbReference type="Pfam" id="PF07660">
    <property type="entry name" value="STN"/>
    <property type="match status" value="1"/>
</dbReference>
<comment type="similarity">
    <text evidence="12 13">Belongs to the TonB-dependent receptor family.</text>
</comment>
<feature type="domain" description="Secretin/TonB short N-terminal" evidence="15">
    <location>
        <begin position="56"/>
        <end position="106"/>
    </location>
</feature>
<evidence type="ECO:0000256" key="6">
    <source>
        <dbReference type="ARBA" id="ARBA00022729"/>
    </source>
</evidence>
<keyword evidence="3 12" id="KW-1134">Transmembrane beta strand</keyword>
<evidence type="ECO:0000256" key="3">
    <source>
        <dbReference type="ARBA" id="ARBA00022452"/>
    </source>
</evidence>
<evidence type="ECO:0000256" key="13">
    <source>
        <dbReference type="RuleBase" id="RU003357"/>
    </source>
</evidence>
<comment type="caution">
    <text evidence="16">The sequence shown here is derived from an EMBL/GenBank/DDBJ whole genome shotgun (WGS) entry which is preliminary data.</text>
</comment>
<evidence type="ECO:0000256" key="11">
    <source>
        <dbReference type="ARBA" id="ARBA00023237"/>
    </source>
</evidence>
<evidence type="ECO:0000256" key="7">
    <source>
        <dbReference type="ARBA" id="ARBA00023004"/>
    </source>
</evidence>
<feature type="signal peptide" evidence="14">
    <location>
        <begin position="1"/>
        <end position="29"/>
    </location>
</feature>
<keyword evidence="4" id="KW-0406">Ion transport</keyword>
<dbReference type="SMART" id="SM00965">
    <property type="entry name" value="STN"/>
    <property type="match status" value="1"/>
</dbReference>
<dbReference type="Gene3D" id="3.55.50.30">
    <property type="match status" value="1"/>
</dbReference>
<keyword evidence="5 12" id="KW-0812">Transmembrane</keyword>
<dbReference type="OrthoDB" id="9768177at2"/>
<dbReference type="GO" id="GO:0009279">
    <property type="term" value="C:cell outer membrane"/>
    <property type="evidence" value="ECO:0007669"/>
    <property type="project" value="UniProtKB-SubCell"/>
</dbReference>
<dbReference type="SUPFAM" id="SSF49464">
    <property type="entry name" value="Carboxypeptidase regulatory domain-like"/>
    <property type="match status" value="1"/>
</dbReference>